<geneLocation type="plasmid" evidence="1">
    <name>pKp848CTX</name>
</geneLocation>
<reference evidence="1" key="1">
    <citation type="journal article" date="2015" name="PLoS ONE">
        <title>Persistence of a pKPN3-Like CTX-M-15-Encoding IncFIIK Plasmid in a Klebsiella pneumonia ST17 Host during Two Years of Intestinal Colonization.</title>
        <authorList>
            <person name="Lohr I.H."/>
            <person name="Hulter N."/>
            <person name="Bernhoff E."/>
            <person name="Johnsen P.J."/>
            <person name="Sundsfjord A."/>
            <person name="Naseer U."/>
        </authorList>
    </citation>
    <scope>NUCLEOTIDE SEQUENCE [LARGE SCALE GENOMIC DNA]</scope>
    <source>
        <strain evidence="1">ST17 Kp848</strain>
        <plasmid evidence="1">pKp848CTX</plasmid>
    </source>
</reference>
<dbReference type="EMBL" id="LM994717">
    <property type="protein sequence ID" value="CDY80147.1"/>
    <property type="molecule type" value="Genomic_DNA"/>
</dbReference>
<accession>A0A078K534</accession>
<keyword evidence="1" id="KW-0614">Plasmid</keyword>
<dbReference type="Pfam" id="PF05857">
    <property type="entry name" value="TraX"/>
    <property type="match status" value="1"/>
</dbReference>
<protein>
    <submittedName>
        <fullName evidence="1">IncF plasmid conjugative transfer pilin acetylase TraX</fullName>
    </submittedName>
</protein>
<proteinExistence type="predicted"/>
<sequence>MRAQHTFPGATDRWLHRLLTWAPGQTDMIKTVALVLMVTDHTGLLLAGNNEVMRLLGRGCFPLFGLAWGMNLARHAEIRQSQLNSLWGWALVAQVSFMLIGYPWYTGNILFAFAVTGQVLRWVSQPSWYYTLPAAGLLVTWIPLSTGSYGMAGVGMLTASWLLCRAQHAQERLGYGVLWALMVLLMNMHDVSESVAGLAIALLTLMVCSSAGERVKRFWPRQFFVMFYAVHLAVLGIVVSM</sequence>
<dbReference type="NCBIfam" id="TIGR02755">
    <property type="entry name" value="TraX_Ftype"/>
    <property type="match status" value="1"/>
</dbReference>
<organism evidence="1">
    <name type="scientific">Klebsiella pneumoniae</name>
    <dbReference type="NCBI Taxonomy" id="573"/>
    <lineage>
        <taxon>Bacteria</taxon>
        <taxon>Pseudomonadati</taxon>
        <taxon>Pseudomonadota</taxon>
        <taxon>Gammaproteobacteria</taxon>
        <taxon>Enterobacterales</taxon>
        <taxon>Enterobacteriaceae</taxon>
        <taxon>Klebsiella/Raoultella group</taxon>
        <taxon>Klebsiella</taxon>
        <taxon>Klebsiella pneumoniae complex</taxon>
    </lineage>
</organism>
<dbReference type="InterPro" id="IPR008875">
    <property type="entry name" value="TraX"/>
</dbReference>
<evidence type="ECO:0000313" key="1">
    <source>
        <dbReference type="EMBL" id="CDY80147.1"/>
    </source>
</evidence>
<dbReference type="RefSeq" id="WP_031944112.1">
    <property type="nucleotide sequence ID" value="NC_024992.1"/>
</dbReference>
<name>A0A078K534_KLEPN</name>
<gene>
    <name evidence="1" type="primary">traX</name>
</gene>
<dbReference type="InterPro" id="IPR014125">
    <property type="entry name" value="TraX_Ftype"/>
</dbReference>
<dbReference type="AlphaFoldDB" id="A0A078K534"/>